<proteinExistence type="predicted"/>
<protein>
    <submittedName>
        <fullName evidence="1">Unannotated protein</fullName>
    </submittedName>
</protein>
<organism evidence="1">
    <name type="scientific">freshwater metagenome</name>
    <dbReference type="NCBI Taxonomy" id="449393"/>
    <lineage>
        <taxon>unclassified sequences</taxon>
        <taxon>metagenomes</taxon>
        <taxon>ecological metagenomes</taxon>
    </lineage>
</organism>
<name>A0A6J7SQE5_9ZZZZ</name>
<accession>A0A6J7SQE5</accession>
<evidence type="ECO:0000313" key="1">
    <source>
        <dbReference type="EMBL" id="CAB5043072.1"/>
    </source>
</evidence>
<gene>
    <name evidence="1" type="ORF">UFOPK4234_01654</name>
</gene>
<dbReference type="EMBL" id="CAFBQA010000153">
    <property type="protein sequence ID" value="CAB5043072.1"/>
    <property type="molecule type" value="Genomic_DNA"/>
</dbReference>
<reference evidence="1" key="1">
    <citation type="submission" date="2020-05" db="EMBL/GenBank/DDBJ databases">
        <authorList>
            <person name="Chiriac C."/>
            <person name="Salcher M."/>
            <person name="Ghai R."/>
            <person name="Kavagutti S V."/>
        </authorList>
    </citation>
    <scope>NUCLEOTIDE SEQUENCE</scope>
</reference>
<sequence>MRLRLGMVRALRAVNSDGDHSLKRGIAGWARGCLGGDPPCLLRFRGVRLPGHVSRKP</sequence>
<dbReference type="AlphaFoldDB" id="A0A6J7SQE5"/>